<proteinExistence type="predicted"/>
<keyword evidence="1" id="KW-0378">Hydrolase</keyword>
<sequence>MAVPSDVPSDVPTVVPTVVRTPDANTADANTADLADFPFAPHWFDLGPDADLGVDELRMHYVDEGPADAPVALMIHGMPTWSYLYRHVIPVMRAAGYRCVAPDHIGFGRSDKVTVPSWYDIARHTRNLTRLVEALDLRDVTIFVQDWGGPTGLAQVATMPERFSRLVIMNTWLHHDGYEYTAAIRRWIEQNQPGGLFRDNVPDRFGWGTLMAIATGRAAPAEVLGAIMQGAEPVLSPEAAEVVRAYDAPFAGLGEAGVTGPRQFPLSIPVHDHARGNGDVQAEHFAAICATTLPTHVVWGLADDVFDGAWGRRWHSLIPHATWDAFDDAGHFLQDTHGARIAEAVLGHGD</sequence>
<dbReference type="PANTHER" id="PTHR42977:SF3">
    <property type="entry name" value="AB HYDROLASE-1 DOMAIN-CONTAINING PROTEIN"/>
    <property type="match status" value="1"/>
</dbReference>
<feature type="domain" description="AB hydrolase-1" evidence="2">
    <location>
        <begin position="73"/>
        <end position="337"/>
    </location>
</feature>
<reference evidence="3" key="1">
    <citation type="submission" date="2020-05" db="EMBL/GenBank/DDBJ databases">
        <authorList>
            <person name="Chiriac C."/>
            <person name="Salcher M."/>
            <person name="Ghai R."/>
            <person name="Kavagutti S V."/>
        </authorList>
    </citation>
    <scope>NUCLEOTIDE SEQUENCE</scope>
</reference>
<evidence type="ECO:0000256" key="1">
    <source>
        <dbReference type="ARBA" id="ARBA00022801"/>
    </source>
</evidence>
<evidence type="ECO:0000313" key="3">
    <source>
        <dbReference type="EMBL" id="CAB4586250.1"/>
    </source>
</evidence>
<dbReference type="PANTHER" id="PTHR42977">
    <property type="entry name" value="HYDROLASE-RELATED"/>
    <property type="match status" value="1"/>
</dbReference>
<organism evidence="3">
    <name type="scientific">freshwater metagenome</name>
    <dbReference type="NCBI Taxonomy" id="449393"/>
    <lineage>
        <taxon>unclassified sequences</taxon>
        <taxon>metagenomes</taxon>
        <taxon>ecological metagenomes</taxon>
    </lineage>
</organism>
<evidence type="ECO:0000259" key="2">
    <source>
        <dbReference type="Pfam" id="PF00561"/>
    </source>
</evidence>
<dbReference type="EMBL" id="CAEZSR010000191">
    <property type="protein sequence ID" value="CAB4586250.1"/>
    <property type="molecule type" value="Genomic_DNA"/>
</dbReference>
<dbReference type="PRINTS" id="PR00412">
    <property type="entry name" value="EPOXHYDRLASE"/>
</dbReference>
<dbReference type="SUPFAM" id="SSF53474">
    <property type="entry name" value="alpha/beta-Hydrolases"/>
    <property type="match status" value="1"/>
</dbReference>
<dbReference type="InterPro" id="IPR029058">
    <property type="entry name" value="AB_hydrolase_fold"/>
</dbReference>
<name>A0A6J6FCA0_9ZZZZ</name>
<dbReference type="InterPro" id="IPR000639">
    <property type="entry name" value="Epox_hydrolase-like"/>
</dbReference>
<protein>
    <submittedName>
        <fullName evidence="3">Unannotated protein</fullName>
    </submittedName>
</protein>
<dbReference type="AlphaFoldDB" id="A0A6J6FCA0"/>
<gene>
    <name evidence="3" type="ORF">UFOPK1493_03437</name>
</gene>
<dbReference type="PRINTS" id="PR00111">
    <property type="entry name" value="ABHYDROLASE"/>
</dbReference>
<dbReference type="GO" id="GO:0004301">
    <property type="term" value="F:epoxide hydrolase activity"/>
    <property type="evidence" value="ECO:0007669"/>
    <property type="project" value="TreeGrafter"/>
</dbReference>
<dbReference type="InterPro" id="IPR000073">
    <property type="entry name" value="AB_hydrolase_1"/>
</dbReference>
<accession>A0A6J6FCA0</accession>
<dbReference type="Gene3D" id="3.40.50.1820">
    <property type="entry name" value="alpha/beta hydrolase"/>
    <property type="match status" value="1"/>
</dbReference>
<dbReference type="Pfam" id="PF00561">
    <property type="entry name" value="Abhydrolase_1"/>
    <property type="match status" value="1"/>
</dbReference>
<dbReference type="InterPro" id="IPR051340">
    <property type="entry name" value="Haloalkane_dehalogenase"/>
</dbReference>